<dbReference type="SMART" id="SM00865">
    <property type="entry name" value="Tubulin_C"/>
    <property type="match status" value="1"/>
</dbReference>
<comment type="catalytic activity">
    <reaction evidence="12">
        <text>GTP + H2O = GDP + phosphate + H(+)</text>
        <dbReference type="Rhea" id="RHEA:19669"/>
        <dbReference type="ChEBI" id="CHEBI:15377"/>
        <dbReference type="ChEBI" id="CHEBI:15378"/>
        <dbReference type="ChEBI" id="CHEBI:37565"/>
        <dbReference type="ChEBI" id="CHEBI:43474"/>
        <dbReference type="ChEBI" id="CHEBI:58189"/>
    </reaction>
    <physiologicalReaction direction="left-to-right" evidence="12">
        <dbReference type="Rhea" id="RHEA:19670"/>
    </physiologicalReaction>
</comment>
<comment type="similarity">
    <text evidence="3 13">Belongs to the tubulin family.</text>
</comment>
<dbReference type="GO" id="GO:0046872">
    <property type="term" value="F:metal ion binding"/>
    <property type="evidence" value="ECO:0007669"/>
    <property type="project" value="UniProtKB-KW"/>
</dbReference>
<evidence type="ECO:0000259" key="15">
    <source>
        <dbReference type="SMART" id="SM00865"/>
    </source>
</evidence>
<dbReference type="InterPro" id="IPR036525">
    <property type="entry name" value="Tubulin/FtsZ_GTPase_sf"/>
</dbReference>
<dbReference type="InterPro" id="IPR017975">
    <property type="entry name" value="Tubulin_CS"/>
</dbReference>
<comment type="subcellular location">
    <subcellularLocation>
        <location evidence="2">Cytoplasm</location>
        <location evidence="2">Cytoskeleton</location>
    </subcellularLocation>
</comment>
<dbReference type="SMART" id="SM00864">
    <property type="entry name" value="Tubulin"/>
    <property type="match status" value="1"/>
</dbReference>
<dbReference type="SUPFAM" id="SSF55307">
    <property type="entry name" value="Tubulin C-terminal domain-like"/>
    <property type="match status" value="1"/>
</dbReference>
<sequence>MPNREIVQVHIGQAGVQIANACWELYCLEHGIQPNGVLYNYNRGADDSYSPFFSLSGSGQVVPRVLMVDLEPTVIDEIRTGHYRYLFHPGQLLTGKEDAANNYARGRYSIGTEMIDLALDRTRLLAENCNSLQGFIIFKAFGGGTGSGFTTLFLESLWSDYRKVSVLEFAVYPSPRISPIIVEPYNACLTTNGCMEHENVCFVMDNEAVYDILLRNLDVSRPTYTNLNRLLGQVVSAVTASLRFEGAINVDLVEFQTNLVPYPRIHFPLITYAPFVSASKAYHEQLSIAQLTNSCFEPANQMVKSDPRTGKYMSCCLLYRGDVTPVDINNAILNIKSKRSVNFVDWCPTAFKVGINYQPPTAVPGGDLAKVTRAVTMLSNNTSIKDAWERILRKFNMMFAKRAFVHHYVGEGMEESEFQDAKEDMMALVQDYKEVEG</sequence>
<proteinExistence type="inferred from homology"/>
<comment type="caution">
    <text evidence="16">The sequence shown here is derived from an EMBL/GenBank/DDBJ whole genome shotgun (WGS) entry which is preliminary data.</text>
</comment>
<evidence type="ECO:0000259" key="14">
    <source>
        <dbReference type="SMART" id="SM00864"/>
    </source>
</evidence>
<dbReference type="FunFam" id="3.30.1330.20:FF:000039">
    <property type="entry name" value="Tubulin alpha chain"/>
    <property type="match status" value="1"/>
</dbReference>
<comment type="cofactor">
    <cofactor evidence="1">
        <name>Mg(2+)</name>
        <dbReference type="ChEBI" id="CHEBI:18420"/>
    </cofactor>
</comment>
<dbReference type="PROSITE" id="PS00227">
    <property type="entry name" value="TUBULIN"/>
    <property type="match status" value="1"/>
</dbReference>
<dbReference type="InterPro" id="IPR037103">
    <property type="entry name" value="Tubulin/FtsZ-like_C"/>
</dbReference>
<dbReference type="Pfam" id="PF03953">
    <property type="entry name" value="Tubulin_C"/>
    <property type="match status" value="1"/>
</dbReference>
<dbReference type="EMBL" id="JAPWTK010000013">
    <property type="protein sequence ID" value="KAJ8959359.1"/>
    <property type="molecule type" value="Genomic_DNA"/>
</dbReference>
<dbReference type="FunFam" id="3.40.50.1440:FF:000007">
    <property type="entry name" value="Tubulin alpha chain"/>
    <property type="match status" value="1"/>
</dbReference>
<keyword evidence="8" id="KW-0378">Hydrolase</keyword>
<name>A0AAV8Z680_9CUCU</name>
<dbReference type="AlphaFoldDB" id="A0AAV8Z680"/>
<dbReference type="InterPro" id="IPR023123">
    <property type="entry name" value="Tubulin_C"/>
</dbReference>
<evidence type="ECO:0000256" key="10">
    <source>
        <dbReference type="ARBA" id="ARBA00023134"/>
    </source>
</evidence>
<keyword evidence="4" id="KW-0963">Cytoplasm</keyword>
<evidence type="ECO:0000256" key="3">
    <source>
        <dbReference type="ARBA" id="ARBA00009636"/>
    </source>
</evidence>
<gene>
    <name evidence="16" type="ORF">NQ318_022045</name>
</gene>
<keyword evidence="9" id="KW-0460">Magnesium</keyword>
<dbReference type="Gene3D" id="1.10.287.600">
    <property type="entry name" value="Helix hairpin bin"/>
    <property type="match status" value="1"/>
</dbReference>
<dbReference type="SUPFAM" id="SSF52490">
    <property type="entry name" value="Tubulin nucleotide-binding domain-like"/>
    <property type="match status" value="1"/>
</dbReference>
<keyword evidence="11" id="KW-0206">Cytoskeleton</keyword>
<evidence type="ECO:0000313" key="17">
    <source>
        <dbReference type="Proteomes" id="UP001162162"/>
    </source>
</evidence>
<keyword evidence="10 13" id="KW-0342">GTP-binding</keyword>
<accession>A0AAV8Z680</accession>
<keyword evidence="17" id="KW-1185">Reference proteome</keyword>
<evidence type="ECO:0000256" key="1">
    <source>
        <dbReference type="ARBA" id="ARBA00001946"/>
    </source>
</evidence>
<dbReference type="GO" id="GO:0005525">
    <property type="term" value="F:GTP binding"/>
    <property type="evidence" value="ECO:0007669"/>
    <property type="project" value="UniProtKB-UniRule"/>
</dbReference>
<dbReference type="Proteomes" id="UP001162162">
    <property type="component" value="Unassembled WGS sequence"/>
</dbReference>
<dbReference type="InterPro" id="IPR002452">
    <property type="entry name" value="Alpha_tubulin"/>
</dbReference>
<reference evidence="16" key="1">
    <citation type="journal article" date="2023" name="Insect Mol. Biol.">
        <title>Genome sequencing provides insights into the evolution of gene families encoding plant cell wall-degrading enzymes in longhorned beetles.</title>
        <authorList>
            <person name="Shin N.R."/>
            <person name="Okamura Y."/>
            <person name="Kirsch R."/>
            <person name="Pauchet Y."/>
        </authorList>
    </citation>
    <scope>NUCLEOTIDE SEQUENCE</scope>
    <source>
        <strain evidence="16">AMC_N1</strain>
    </source>
</reference>
<dbReference type="GO" id="GO:0007017">
    <property type="term" value="P:microtubule-based process"/>
    <property type="evidence" value="ECO:0007669"/>
    <property type="project" value="InterPro"/>
</dbReference>
<evidence type="ECO:0000256" key="11">
    <source>
        <dbReference type="ARBA" id="ARBA00023212"/>
    </source>
</evidence>
<evidence type="ECO:0000256" key="9">
    <source>
        <dbReference type="ARBA" id="ARBA00022842"/>
    </source>
</evidence>
<evidence type="ECO:0000256" key="13">
    <source>
        <dbReference type="RuleBase" id="RU000352"/>
    </source>
</evidence>
<evidence type="ECO:0000256" key="5">
    <source>
        <dbReference type="ARBA" id="ARBA00022701"/>
    </source>
</evidence>
<organism evidence="16 17">
    <name type="scientific">Aromia moschata</name>
    <dbReference type="NCBI Taxonomy" id="1265417"/>
    <lineage>
        <taxon>Eukaryota</taxon>
        <taxon>Metazoa</taxon>
        <taxon>Ecdysozoa</taxon>
        <taxon>Arthropoda</taxon>
        <taxon>Hexapoda</taxon>
        <taxon>Insecta</taxon>
        <taxon>Pterygota</taxon>
        <taxon>Neoptera</taxon>
        <taxon>Endopterygota</taxon>
        <taxon>Coleoptera</taxon>
        <taxon>Polyphaga</taxon>
        <taxon>Cucujiformia</taxon>
        <taxon>Chrysomeloidea</taxon>
        <taxon>Cerambycidae</taxon>
        <taxon>Cerambycinae</taxon>
        <taxon>Callichromatini</taxon>
        <taxon>Aromia</taxon>
    </lineage>
</organism>
<evidence type="ECO:0000256" key="12">
    <source>
        <dbReference type="ARBA" id="ARBA00049117"/>
    </source>
</evidence>
<evidence type="ECO:0000256" key="4">
    <source>
        <dbReference type="ARBA" id="ARBA00022490"/>
    </source>
</evidence>
<evidence type="ECO:0000313" key="16">
    <source>
        <dbReference type="EMBL" id="KAJ8959359.1"/>
    </source>
</evidence>
<dbReference type="PANTHER" id="PTHR11588">
    <property type="entry name" value="TUBULIN"/>
    <property type="match status" value="1"/>
</dbReference>
<evidence type="ECO:0000256" key="6">
    <source>
        <dbReference type="ARBA" id="ARBA00022723"/>
    </source>
</evidence>
<feature type="domain" description="Tubulin/FtsZ GTPase" evidence="14">
    <location>
        <begin position="49"/>
        <end position="246"/>
    </location>
</feature>
<dbReference type="Gene3D" id="3.40.50.1440">
    <property type="entry name" value="Tubulin/FtsZ, GTPase domain"/>
    <property type="match status" value="1"/>
</dbReference>
<dbReference type="PRINTS" id="PR01162">
    <property type="entry name" value="ALPHATUBULIN"/>
</dbReference>
<dbReference type="Gene3D" id="3.30.1330.20">
    <property type="entry name" value="Tubulin/FtsZ, C-terminal domain"/>
    <property type="match status" value="1"/>
</dbReference>
<dbReference type="InterPro" id="IPR003008">
    <property type="entry name" value="Tubulin_FtsZ_GTPase"/>
</dbReference>
<feature type="domain" description="Tubulin/FtsZ 2-layer sandwich" evidence="15">
    <location>
        <begin position="248"/>
        <end position="393"/>
    </location>
</feature>
<evidence type="ECO:0000256" key="8">
    <source>
        <dbReference type="ARBA" id="ARBA00022801"/>
    </source>
</evidence>
<protein>
    <recommendedName>
        <fullName evidence="13">Tubulin alpha chain</fullName>
    </recommendedName>
</protein>
<dbReference type="GO" id="GO:0005200">
    <property type="term" value="F:structural constituent of cytoskeleton"/>
    <property type="evidence" value="ECO:0007669"/>
    <property type="project" value="InterPro"/>
</dbReference>
<keyword evidence="5 13" id="KW-0493">Microtubule</keyword>
<evidence type="ECO:0000256" key="7">
    <source>
        <dbReference type="ARBA" id="ARBA00022741"/>
    </source>
</evidence>
<dbReference type="GO" id="GO:0016787">
    <property type="term" value="F:hydrolase activity"/>
    <property type="evidence" value="ECO:0007669"/>
    <property type="project" value="UniProtKB-KW"/>
</dbReference>
<dbReference type="PRINTS" id="PR01161">
    <property type="entry name" value="TUBULIN"/>
</dbReference>
<dbReference type="CDD" id="cd02186">
    <property type="entry name" value="alpha_tubulin"/>
    <property type="match status" value="1"/>
</dbReference>
<dbReference type="InterPro" id="IPR000217">
    <property type="entry name" value="Tubulin"/>
</dbReference>
<comment type="subunit">
    <text evidence="13">Dimer of alpha and beta chains. A typical microtubule is a hollow water-filled tube with an outer diameter of 25 nm and an inner diameter of 15 nM. Alpha-beta heterodimers associate head-to-tail to form protofilaments running lengthwise along the microtubule wall with the beta-tubulin subunit facing the microtubule plus end conferring a structural polarity. Microtubules usually have 13 protofilaments but different protofilament numbers can be found in some organisms and specialized cells.</text>
</comment>
<evidence type="ECO:0000256" key="2">
    <source>
        <dbReference type="ARBA" id="ARBA00004245"/>
    </source>
</evidence>
<dbReference type="InterPro" id="IPR018316">
    <property type="entry name" value="Tubulin/FtsZ_2-layer-sand-dom"/>
</dbReference>
<keyword evidence="6" id="KW-0479">Metal-binding</keyword>
<keyword evidence="7 13" id="KW-0547">Nucleotide-binding</keyword>
<comment type="function">
    <text evidence="13">Tubulin is the major constituent of microtubules, a cylinder consisting of laterally associated linear protofilaments composed of alpha- and beta-tubulin heterodimers. Microtubules grow by the addition of GTP-tubulin dimers to the microtubule end, where a stabilizing cap forms. Below the cap, tubulin dimers are in GDP-bound state, owing to GTPase activity of alpha-tubulin.</text>
</comment>
<dbReference type="InterPro" id="IPR008280">
    <property type="entry name" value="Tub_FtsZ_C"/>
</dbReference>
<dbReference type="Pfam" id="PF00091">
    <property type="entry name" value="Tubulin"/>
    <property type="match status" value="1"/>
</dbReference>
<dbReference type="GO" id="GO:0005874">
    <property type="term" value="C:microtubule"/>
    <property type="evidence" value="ECO:0007669"/>
    <property type="project" value="UniProtKB-KW"/>
</dbReference>